<accession>A0ABN2Z7U3</accession>
<dbReference type="EMBL" id="BAAAPF010000191">
    <property type="protein sequence ID" value="GAA2138078.1"/>
    <property type="molecule type" value="Genomic_DNA"/>
</dbReference>
<gene>
    <name evidence="4" type="ORF">GCM10009802_47460</name>
</gene>
<dbReference type="Gene3D" id="3.40.190.10">
    <property type="entry name" value="Periplasmic binding protein-like II"/>
    <property type="match status" value="2"/>
</dbReference>
<name>A0ABN2Z7U3_9ACTN</name>
<sequence>MLGVAGGVAAAAPLAACGSGAPEAESGGGGGTFLAYWNNAHEFDAYKDVVAQFEEDHGVTVELQKFQWEDLRTKLVSDFQSGNVPDVVEEPGNWVQEFALSGDALSLQKYIDEDGAKIGFPDDWLRPAVADNTHDGQVYGIQMHYTCTLLFYNRGMLADAGVEPPTTWEDFLAAARELNSGDVSGTVLNDGLSYSYPWMLQNGVHEYDAGSGKLLQPRAAAMEAMQFQRDLVHEHQVSPKPTTALDVTRAAKFFAAERTAMILTGPWDIPIIKQSNPDLDYGIAQALTGRRQATIAGGTTLFIPAKAGRPDLSWDFIKRITALKTETAATEQSSMLMPRKSWAKEASVLENPDVKPFTEGLPYAEEFRTDVYTTGKAGELEDIYKTLYESMLIEGAGAEEAFAAYDDAAANILKG</sequence>
<keyword evidence="5" id="KW-1185">Reference proteome</keyword>
<evidence type="ECO:0000256" key="3">
    <source>
        <dbReference type="ARBA" id="ARBA00022729"/>
    </source>
</evidence>
<dbReference type="SUPFAM" id="SSF53850">
    <property type="entry name" value="Periplasmic binding protein-like II"/>
    <property type="match status" value="1"/>
</dbReference>
<evidence type="ECO:0000256" key="2">
    <source>
        <dbReference type="ARBA" id="ARBA00022448"/>
    </source>
</evidence>
<dbReference type="CDD" id="cd13585">
    <property type="entry name" value="PBP2_TMBP_like"/>
    <property type="match status" value="1"/>
</dbReference>
<dbReference type="PANTHER" id="PTHR30061">
    <property type="entry name" value="MALTOSE-BINDING PERIPLASMIC PROTEIN"/>
    <property type="match status" value="1"/>
</dbReference>
<evidence type="ECO:0008006" key="6">
    <source>
        <dbReference type="Google" id="ProtNLM"/>
    </source>
</evidence>
<dbReference type="PANTHER" id="PTHR30061:SF50">
    <property type="entry name" value="MALTOSE_MALTODEXTRIN-BINDING PERIPLASMIC PROTEIN"/>
    <property type="match status" value="1"/>
</dbReference>
<organism evidence="4 5">
    <name type="scientific">Streptomyces synnematoformans</name>
    <dbReference type="NCBI Taxonomy" id="415721"/>
    <lineage>
        <taxon>Bacteria</taxon>
        <taxon>Bacillati</taxon>
        <taxon>Actinomycetota</taxon>
        <taxon>Actinomycetes</taxon>
        <taxon>Kitasatosporales</taxon>
        <taxon>Streptomycetaceae</taxon>
        <taxon>Streptomyces</taxon>
    </lineage>
</organism>
<proteinExistence type="inferred from homology"/>
<keyword evidence="3" id="KW-0732">Signal</keyword>
<dbReference type="Proteomes" id="UP001500443">
    <property type="component" value="Unassembled WGS sequence"/>
</dbReference>
<comment type="similarity">
    <text evidence="1">Belongs to the bacterial solute-binding protein 1 family.</text>
</comment>
<evidence type="ECO:0000256" key="1">
    <source>
        <dbReference type="ARBA" id="ARBA00008520"/>
    </source>
</evidence>
<evidence type="ECO:0000313" key="4">
    <source>
        <dbReference type="EMBL" id="GAA2138078.1"/>
    </source>
</evidence>
<protein>
    <recommendedName>
        <fullName evidence="6">Sugar ABC transporter substrate-binding protein</fullName>
    </recommendedName>
</protein>
<comment type="caution">
    <text evidence="4">The sequence shown here is derived from an EMBL/GenBank/DDBJ whole genome shotgun (WGS) entry which is preliminary data.</text>
</comment>
<evidence type="ECO:0000313" key="5">
    <source>
        <dbReference type="Proteomes" id="UP001500443"/>
    </source>
</evidence>
<reference evidence="4 5" key="1">
    <citation type="journal article" date="2019" name="Int. J. Syst. Evol. Microbiol.">
        <title>The Global Catalogue of Microorganisms (GCM) 10K type strain sequencing project: providing services to taxonomists for standard genome sequencing and annotation.</title>
        <authorList>
            <consortium name="The Broad Institute Genomics Platform"/>
            <consortium name="The Broad Institute Genome Sequencing Center for Infectious Disease"/>
            <person name="Wu L."/>
            <person name="Ma J."/>
        </authorList>
    </citation>
    <scope>NUCLEOTIDE SEQUENCE [LARGE SCALE GENOMIC DNA]</scope>
    <source>
        <strain evidence="4 5">JCM 15481</strain>
    </source>
</reference>
<dbReference type="InterPro" id="IPR006059">
    <property type="entry name" value="SBP"/>
</dbReference>
<dbReference type="Pfam" id="PF01547">
    <property type="entry name" value="SBP_bac_1"/>
    <property type="match status" value="1"/>
</dbReference>
<keyword evidence="2" id="KW-0813">Transport</keyword>